<evidence type="ECO:0000313" key="7">
    <source>
        <dbReference type="Proteomes" id="UP000261340"/>
    </source>
</evidence>
<dbReference type="InterPro" id="IPR020550">
    <property type="entry name" value="Inositol_monophosphatase_CS"/>
</dbReference>
<keyword evidence="5" id="KW-0732">Signal</keyword>
<organism evidence="6 7">
    <name type="scientific">Amphilophus citrinellus</name>
    <name type="common">Midas cichlid</name>
    <name type="synonym">Cichlasoma citrinellum</name>
    <dbReference type="NCBI Taxonomy" id="61819"/>
    <lineage>
        <taxon>Eukaryota</taxon>
        <taxon>Metazoa</taxon>
        <taxon>Chordata</taxon>
        <taxon>Craniata</taxon>
        <taxon>Vertebrata</taxon>
        <taxon>Euteleostomi</taxon>
        <taxon>Actinopterygii</taxon>
        <taxon>Neopterygii</taxon>
        <taxon>Teleostei</taxon>
        <taxon>Neoteleostei</taxon>
        <taxon>Acanthomorphata</taxon>
        <taxon>Ovalentaria</taxon>
        <taxon>Cichlomorphae</taxon>
        <taxon>Cichliformes</taxon>
        <taxon>Cichlidae</taxon>
        <taxon>New World cichlids</taxon>
        <taxon>Cichlasomatinae</taxon>
        <taxon>Heroini</taxon>
        <taxon>Amphilophus</taxon>
    </lineage>
</organism>
<dbReference type="InterPro" id="IPR000760">
    <property type="entry name" value="Inositol_monophosphatase-like"/>
</dbReference>
<dbReference type="Gene3D" id="3.40.190.80">
    <property type="match status" value="1"/>
</dbReference>
<proteinExistence type="inferred from homology"/>
<dbReference type="GO" id="GO:0008934">
    <property type="term" value="F:inositol monophosphate 1-phosphatase activity"/>
    <property type="evidence" value="ECO:0007669"/>
    <property type="project" value="TreeGrafter"/>
</dbReference>
<dbReference type="STRING" id="61819.ENSACIP00000004946"/>
<dbReference type="PANTHER" id="PTHR20854">
    <property type="entry name" value="INOSITOL MONOPHOSPHATASE"/>
    <property type="match status" value="1"/>
</dbReference>
<dbReference type="GO" id="GO:0007165">
    <property type="term" value="P:signal transduction"/>
    <property type="evidence" value="ECO:0007669"/>
    <property type="project" value="TreeGrafter"/>
</dbReference>
<dbReference type="PRINTS" id="PR00377">
    <property type="entry name" value="IMPHPHTASES"/>
</dbReference>
<evidence type="ECO:0000256" key="1">
    <source>
        <dbReference type="ARBA" id="ARBA00009759"/>
    </source>
</evidence>
<evidence type="ECO:0008006" key="8">
    <source>
        <dbReference type="Google" id="ProtNLM"/>
    </source>
</evidence>
<keyword evidence="2 4" id="KW-0479">Metal-binding</keyword>
<evidence type="ECO:0000313" key="6">
    <source>
        <dbReference type="Ensembl" id="ENSACIP00000004946.1"/>
    </source>
</evidence>
<accession>A0A3Q0R3Y3</accession>
<protein>
    <recommendedName>
        <fullName evidence="8">Inositol-phosphate phosphatase</fullName>
    </recommendedName>
</protein>
<dbReference type="PROSITE" id="PS00630">
    <property type="entry name" value="IMP_2"/>
    <property type="match status" value="1"/>
</dbReference>
<feature type="signal peptide" evidence="5">
    <location>
        <begin position="1"/>
        <end position="18"/>
    </location>
</feature>
<dbReference type="PANTHER" id="PTHR20854:SF44">
    <property type="entry name" value="INOSITOL-1-MONOPHOSPHATASE"/>
    <property type="match status" value="1"/>
</dbReference>
<dbReference type="GO" id="GO:0006020">
    <property type="term" value="P:inositol metabolic process"/>
    <property type="evidence" value="ECO:0007669"/>
    <property type="project" value="TreeGrafter"/>
</dbReference>
<feature type="binding site" evidence="4">
    <location>
        <position position="46"/>
    </location>
    <ligand>
        <name>Mg(2+)</name>
        <dbReference type="ChEBI" id="CHEBI:18420"/>
        <label>1</label>
        <note>catalytic</note>
    </ligand>
</feature>
<reference evidence="6" key="2">
    <citation type="submission" date="2025-09" db="UniProtKB">
        <authorList>
            <consortium name="Ensembl"/>
        </authorList>
    </citation>
    <scope>IDENTIFICATION</scope>
</reference>
<evidence type="ECO:0000256" key="2">
    <source>
        <dbReference type="ARBA" id="ARBA00022723"/>
    </source>
</evidence>
<comment type="cofactor">
    <cofactor evidence="4">
        <name>Mg(2+)</name>
        <dbReference type="ChEBI" id="CHEBI:18420"/>
    </cofactor>
</comment>
<dbReference type="AlphaFoldDB" id="A0A3Q0R3Y3"/>
<dbReference type="Pfam" id="PF00459">
    <property type="entry name" value="Inositol_P"/>
    <property type="match status" value="1"/>
</dbReference>
<evidence type="ECO:0000256" key="4">
    <source>
        <dbReference type="PIRSR" id="PIRSR600760-2"/>
    </source>
</evidence>
<dbReference type="OMA" id="QTINYER"/>
<sequence>MTSNIFRLLKLPVHGVRALGTAAVDMCQVAAGGADAYYHIGMHCWDIAASAIIIQEAGGVVIDTDGLYLARVIAASSAAVASRIAQVIWPFPCRRDDEVHHKCVHGETGVDRL</sequence>
<keyword evidence="7" id="KW-1185">Reference proteome</keyword>
<dbReference type="GeneTree" id="ENSGT00940000154634"/>
<keyword evidence="3 4" id="KW-0460">Magnesium</keyword>
<dbReference type="GO" id="GO:0046872">
    <property type="term" value="F:metal ion binding"/>
    <property type="evidence" value="ECO:0007669"/>
    <property type="project" value="UniProtKB-KW"/>
</dbReference>
<reference evidence="6" key="1">
    <citation type="submission" date="2025-08" db="UniProtKB">
        <authorList>
            <consortium name="Ensembl"/>
        </authorList>
    </citation>
    <scope>IDENTIFICATION</scope>
</reference>
<feature type="chain" id="PRO_5018730862" description="Inositol-phosphate phosphatase" evidence="5">
    <location>
        <begin position="19"/>
        <end position="113"/>
    </location>
</feature>
<evidence type="ECO:0000256" key="3">
    <source>
        <dbReference type="ARBA" id="ARBA00022842"/>
    </source>
</evidence>
<dbReference type="Proteomes" id="UP000261340">
    <property type="component" value="Unplaced"/>
</dbReference>
<dbReference type="SUPFAM" id="SSF56655">
    <property type="entry name" value="Carbohydrate phosphatase"/>
    <property type="match status" value="1"/>
</dbReference>
<comment type="similarity">
    <text evidence="1">Belongs to the inositol monophosphatase superfamily.</text>
</comment>
<dbReference type="GO" id="GO:0046854">
    <property type="term" value="P:phosphatidylinositol phosphate biosynthetic process"/>
    <property type="evidence" value="ECO:0007669"/>
    <property type="project" value="InterPro"/>
</dbReference>
<name>A0A3Q0R3Y3_AMPCI</name>
<dbReference type="Ensembl" id="ENSACIT00000005105.1">
    <property type="protein sequence ID" value="ENSACIP00000004946.1"/>
    <property type="gene ID" value="ENSACIG00000003907.1"/>
</dbReference>
<evidence type="ECO:0000256" key="5">
    <source>
        <dbReference type="SAM" id="SignalP"/>
    </source>
</evidence>